<name>A0ABU3Q807_9SPHN</name>
<accession>A0ABU3Q807</accession>
<keyword evidence="2" id="KW-1185">Reference proteome</keyword>
<protein>
    <submittedName>
        <fullName evidence="1">DUF1491 family protein</fullName>
    </submittedName>
</protein>
<organism evidence="1 2">
    <name type="scientific">Sphingosinicella rhizophila</name>
    <dbReference type="NCBI Taxonomy" id="3050082"/>
    <lineage>
        <taxon>Bacteria</taxon>
        <taxon>Pseudomonadati</taxon>
        <taxon>Pseudomonadota</taxon>
        <taxon>Alphaproteobacteria</taxon>
        <taxon>Sphingomonadales</taxon>
        <taxon>Sphingosinicellaceae</taxon>
        <taxon>Sphingosinicella</taxon>
    </lineage>
</organism>
<dbReference type="InterPro" id="IPR009964">
    <property type="entry name" value="DUF1491"/>
</dbReference>
<dbReference type="Pfam" id="PF07372">
    <property type="entry name" value="DUF1491"/>
    <property type="match status" value="1"/>
</dbReference>
<gene>
    <name evidence="1" type="ORF">RQX22_11345</name>
</gene>
<comment type="caution">
    <text evidence="1">The sequence shown here is derived from an EMBL/GenBank/DDBJ whole genome shotgun (WGS) entry which is preliminary data.</text>
</comment>
<sequence length="110" mass="12062">MAARLSTSVLVSALIRKAEAEGGFAAILAKGDERAGSVILILTERGADPHIFERVLQANGTYGWQETSPTPIEAVPDLIAKRRRFDPDIWALELDVPSWERFAAEMISPD</sequence>
<dbReference type="EMBL" id="JAVUPU010000005">
    <property type="protein sequence ID" value="MDT9599544.1"/>
    <property type="molecule type" value="Genomic_DNA"/>
</dbReference>
<proteinExistence type="predicted"/>
<reference evidence="1 2" key="1">
    <citation type="submission" date="2023-05" db="EMBL/GenBank/DDBJ databases">
        <authorList>
            <person name="Guo Y."/>
        </authorList>
    </citation>
    <scope>NUCLEOTIDE SEQUENCE [LARGE SCALE GENOMIC DNA]</scope>
    <source>
        <strain evidence="1 2">GR2756</strain>
    </source>
</reference>
<dbReference type="Proteomes" id="UP001259572">
    <property type="component" value="Unassembled WGS sequence"/>
</dbReference>
<evidence type="ECO:0000313" key="1">
    <source>
        <dbReference type="EMBL" id="MDT9599544.1"/>
    </source>
</evidence>
<evidence type="ECO:0000313" key="2">
    <source>
        <dbReference type="Proteomes" id="UP001259572"/>
    </source>
</evidence>
<dbReference type="Gene3D" id="3.40.1530.20">
    <property type="entry name" value="Protein of unknown function (DUF1491)"/>
    <property type="match status" value="1"/>
</dbReference>